<dbReference type="PANTHER" id="PTHR20772:SF2">
    <property type="entry name" value="PROTEIN FMP42"/>
    <property type="match status" value="1"/>
</dbReference>
<feature type="transmembrane region" description="Helical" evidence="9">
    <location>
        <begin position="259"/>
        <end position="278"/>
    </location>
</feature>
<protein>
    <submittedName>
        <fullName evidence="10">Transporter, major facilitator family protein</fullName>
    </submittedName>
</protein>
<reference evidence="10 11" key="1">
    <citation type="submission" date="2017-09" db="EMBL/GenBank/DDBJ databases">
        <title>Genome sequencing of Besnoitia besnoiti strain Bb-Ger1.</title>
        <authorList>
            <person name="Schares G."/>
            <person name="Venepally P."/>
            <person name="Lorenzi H.A."/>
        </authorList>
    </citation>
    <scope>NUCLEOTIDE SEQUENCE [LARGE SCALE GENOMIC DNA]</scope>
    <source>
        <strain evidence="10 11">Bb-Ger1</strain>
    </source>
</reference>
<feature type="compositionally biased region" description="Low complexity" evidence="8">
    <location>
        <begin position="356"/>
        <end position="366"/>
    </location>
</feature>
<dbReference type="EMBL" id="NWUJ01000003">
    <property type="protein sequence ID" value="PFH36319.1"/>
    <property type="molecule type" value="Genomic_DNA"/>
</dbReference>
<evidence type="ECO:0000256" key="3">
    <source>
        <dbReference type="ARBA" id="ARBA00022448"/>
    </source>
</evidence>
<feature type="transmembrane region" description="Helical" evidence="9">
    <location>
        <begin position="290"/>
        <end position="313"/>
    </location>
</feature>
<evidence type="ECO:0000256" key="7">
    <source>
        <dbReference type="ARBA" id="ARBA00023136"/>
    </source>
</evidence>
<dbReference type="GO" id="GO:0006865">
    <property type="term" value="P:amino acid transport"/>
    <property type="evidence" value="ECO:0007669"/>
    <property type="project" value="UniProtKB-KW"/>
</dbReference>
<dbReference type="GO" id="GO:0022857">
    <property type="term" value="F:transmembrane transporter activity"/>
    <property type="evidence" value="ECO:0007669"/>
    <property type="project" value="InterPro"/>
</dbReference>
<evidence type="ECO:0000313" key="10">
    <source>
        <dbReference type="EMBL" id="PFH36319.1"/>
    </source>
</evidence>
<dbReference type="KEGG" id="bbes:BESB_045110"/>
<dbReference type="InterPro" id="IPR052599">
    <property type="entry name" value="SLC43A_AATransporter"/>
</dbReference>
<evidence type="ECO:0000256" key="6">
    <source>
        <dbReference type="ARBA" id="ARBA00022989"/>
    </source>
</evidence>
<evidence type="ECO:0000256" key="4">
    <source>
        <dbReference type="ARBA" id="ARBA00022692"/>
    </source>
</evidence>
<accession>A0A2A9MEK7</accession>
<dbReference type="STRING" id="94643.A0A2A9MEK7"/>
<feature type="transmembrane region" description="Helical" evidence="9">
    <location>
        <begin position="574"/>
        <end position="598"/>
    </location>
</feature>
<organism evidence="10 11">
    <name type="scientific">Besnoitia besnoiti</name>
    <name type="common">Apicomplexan protozoan</name>
    <dbReference type="NCBI Taxonomy" id="94643"/>
    <lineage>
        <taxon>Eukaryota</taxon>
        <taxon>Sar</taxon>
        <taxon>Alveolata</taxon>
        <taxon>Apicomplexa</taxon>
        <taxon>Conoidasida</taxon>
        <taxon>Coccidia</taxon>
        <taxon>Eucoccidiorida</taxon>
        <taxon>Eimeriorina</taxon>
        <taxon>Sarcocystidae</taxon>
        <taxon>Besnoitia</taxon>
    </lineage>
</organism>
<proteinExistence type="inferred from homology"/>
<name>A0A2A9MEK7_BESBE</name>
<evidence type="ECO:0000256" key="1">
    <source>
        <dbReference type="ARBA" id="ARBA00004141"/>
    </source>
</evidence>
<evidence type="ECO:0000256" key="8">
    <source>
        <dbReference type="SAM" id="MobiDB-lite"/>
    </source>
</evidence>
<evidence type="ECO:0000256" key="2">
    <source>
        <dbReference type="ARBA" id="ARBA00006595"/>
    </source>
</evidence>
<feature type="transmembrane region" description="Helical" evidence="9">
    <location>
        <begin position="426"/>
        <end position="444"/>
    </location>
</feature>
<dbReference type="OrthoDB" id="330047at2759"/>
<dbReference type="GeneID" id="40309441"/>
<comment type="similarity">
    <text evidence="2">Belongs to the SLC43A transporter (TC 2.A.1.44) family.</text>
</comment>
<dbReference type="Proteomes" id="UP000224006">
    <property type="component" value="Chromosome III"/>
</dbReference>
<comment type="subcellular location">
    <subcellularLocation>
        <location evidence="1">Membrane</location>
        <topology evidence="1">Multi-pass membrane protein</topology>
    </subcellularLocation>
</comment>
<keyword evidence="7 9" id="KW-0472">Membrane</keyword>
<dbReference type="AlphaFoldDB" id="A0A2A9MEK7"/>
<feature type="transmembrane region" description="Helical" evidence="9">
    <location>
        <begin position="481"/>
        <end position="501"/>
    </location>
</feature>
<keyword evidence="6 9" id="KW-1133">Transmembrane helix</keyword>
<keyword evidence="5" id="KW-0029">Amino-acid transport</keyword>
<gene>
    <name evidence="10" type="ORF">BESB_045110</name>
</gene>
<dbReference type="GO" id="GO:0016020">
    <property type="term" value="C:membrane"/>
    <property type="evidence" value="ECO:0007669"/>
    <property type="project" value="UniProtKB-SubCell"/>
</dbReference>
<dbReference type="PANTHER" id="PTHR20772">
    <property type="entry name" value="PROTEIN FMP42"/>
    <property type="match status" value="1"/>
</dbReference>
<feature type="region of interest" description="Disordered" evidence="8">
    <location>
        <begin position="327"/>
        <end position="394"/>
    </location>
</feature>
<feature type="transmembrane region" description="Helical" evidence="9">
    <location>
        <begin position="172"/>
        <end position="195"/>
    </location>
</feature>
<dbReference type="Gene3D" id="1.20.1250.20">
    <property type="entry name" value="MFS general substrate transporter like domains"/>
    <property type="match status" value="1"/>
</dbReference>
<keyword evidence="11" id="KW-1185">Reference proteome</keyword>
<feature type="compositionally biased region" description="Basic and acidic residues" evidence="8">
    <location>
        <begin position="327"/>
        <end position="355"/>
    </location>
</feature>
<dbReference type="InterPro" id="IPR011701">
    <property type="entry name" value="MFS"/>
</dbReference>
<comment type="caution">
    <text evidence="10">The sequence shown here is derived from an EMBL/GenBank/DDBJ whole genome shotgun (WGS) entry which is preliminary data.</text>
</comment>
<evidence type="ECO:0000256" key="5">
    <source>
        <dbReference type="ARBA" id="ARBA00022970"/>
    </source>
</evidence>
<sequence>MDASADHTTRVSMPLSPRAVPGLSVAACEGAVEAAAPPASLVGGQNGGAEASSRSGSAVGELALNPAETPTAWLPSIPLLPADGLEAEAKAASAREPVTGAQAAAEQRRPFNLSRYVLLVVYVLYTFASARVLFGWPNLSSMLFRAGAFSWLCRGEPLVEDKRYLCRAQDSAVQFLFTVGIAVAFCFSLGAGLLMDFRGPKVCACVGQLMNTLGWILLGVAGESCQTYIPGVLCLALGADAGYLPALNISNLFPGHEGLVIVTMSAAMSASFSVPTIMDASWRSNPNQSFFSICLAYALAGTGLCFLVALFLFPAQSYKSQEELAQKIRQENQEREREAQNELAERPPLEKHKSDATAAQTAAPGASLEESMEASPDATGASSQQGLASPAAGDAQKADRAEDAGVGVAFEAARCIPFSKQIRSPYFYCFYIYWPLNALFYNFYMTSAENLFNAEINDLLGILGPLSMIPSILLGKVADMWGVMSLVLFIITSGVLMYAFAIPKSLFCYYVSAVFSCLYLSNFSGQMYAYMGDTFRSTDFGKVVGVTSATGGLLSLLRIPLHDALTVRVLDGDYFYACVTMLGLALICFCLALHLFFLKRRWPKAYLTRPAQVEPAAEPGDLVLVAVEG</sequence>
<evidence type="ECO:0000313" key="11">
    <source>
        <dbReference type="Proteomes" id="UP000224006"/>
    </source>
</evidence>
<dbReference type="Pfam" id="PF07690">
    <property type="entry name" value="MFS_1"/>
    <property type="match status" value="1"/>
</dbReference>
<feature type="transmembrane region" description="Helical" evidence="9">
    <location>
        <begin position="507"/>
        <end position="531"/>
    </location>
</feature>
<feature type="transmembrane region" description="Helical" evidence="9">
    <location>
        <begin position="116"/>
        <end position="134"/>
    </location>
</feature>
<keyword evidence="3" id="KW-0813">Transport</keyword>
<evidence type="ECO:0000256" key="9">
    <source>
        <dbReference type="SAM" id="Phobius"/>
    </source>
</evidence>
<dbReference type="SUPFAM" id="SSF103473">
    <property type="entry name" value="MFS general substrate transporter"/>
    <property type="match status" value="1"/>
</dbReference>
<dbReference type="InterPro" id="IPR036259">
    <property type="entry name" value="MFS_trans_sf"/>
</dbReference>
<keyword evidence="4 9" id="KW-0812">Transmembrane</keyword>
<dbReference type="VEuPathDB" id="ToxoDB:BESB_045110"/>
<dbReference type="RefSeq" id="XP_029220328.1">
    <property type="nucleotide sequence ID" value="XM_029362962.1"/>
</dbReference>